<dbReference type="Proteomes" id="UP000190890">
    <property type="component" value="Unassembled WGS sequence"/>
</dbReference>
<dbReference type="AlphaFoldDB" id="A0A1S8TDW6"/>
<organism evidence="2 3">
    <name type="scientific">Clostridium puniceum</name>
    <dbReference type="NCBI Taxonomy" id="29367"/>
    <lineage>
        <taxon>Bacteria</taxon>
        <taxon>Bacillati</taxon>
        <taxon>Bacillota</taxon>
        <taxon>Clostridia</taxon>
        <taxon>Eubacteriales</taxon>
        <taxon>Clostridiaceae</taxon>
        <taxon>Clostridium</taxon>
    </lineage>
</organism>
<dbReference type="EMBL" id="LZZM01000180">
    <property type="protein sequence ID" value="OOM75822.1"/>
    <property type="molecule type" value="Genomic_DNA"/>
</dbReference>
<dbReference type="RefSeq" id="WP_077848128.1">
    <property type="nucleotide sequence ID" value="NZ_LZZM01000180.1"/>
</dbReference>
<dbReference type="OrthoDB" id="9942674at2"/>
<keyword evidence="3" id="KW-1185">Reference proteome</keyword>
<gene>
    <name evidence="2" type="ORF">CLPUN_30560</name>
</gene>
<accession>A0A1S8TDW6</accession>
<feature type="transmembrane region" description="Helical" evidence="1">
    <location>
        <begin position="12"/>
        <end position="30"/>
    </location>
</feature>
<evidence type="ECO:0000313" key="3">
    <source>
        <dbReference type="Proteomes" id="UP000190890"/>
    </source>
</evidence>
<sequence>MKLNNSKIKLIILILVCIIILVMPILAININFIKNIVLSLLKNKANSYQYLQFSGIFLGIIVAAIGVFIAIEDKEGKEKNYRMKI</sequence>
<keyword evidence="1" id="KW-1133">Transmembrane helix</keyword>
<evidence type="ECO:0000256" key="1">
    <source>
        <dbReference type="SAM" id="Phobius"/>
    </source>
</evidence>
<keyword evidence="1" id="KW-0472">Membrane</keyword>
<name>A0A1S8TDW6_9CLOT</name>
<comment type="caution">
    <text evidence="2">The sequence shown here is derived from an EMBL/GenBank/DDBJ whole genome shotgun (WGS) entry which is preliminary data.</text>
</comment>
<protein>
    <submittedName>
        <fullName evidence="2">Uncharacterized protein</fullName>
    </submittedName>
</protein>
<evidence type="ECO:0000313" key="2">
    <source>
        <dbReference type="EMBL" id="OOM75822.1"/>
    </source>
</evidence>
<reference evidence="2 3" key="1">
    <citation type="submission" date="2016-05" db="EMBL/GenBank/DDBJ databases">
        <title>Microbial solvent formation.</title>
        <authorList>
            <person name="Poehlein A."/>
            <person name="Montoya Solano J.D."/>
            <person name="Flitsch S."/>
            <person name="Krabben P."/>
            <person name="Duerre P."/>
            <person name="Daniel R."/>
        </authorList>
    </citation>
    <scope>NUCLEOTIDE SEQUENCE [LARGE SCALE GENOMIC DNA]</scope>
    <source>
        <strain evidence="2 3">DSM 2619</strain>
    </source>
</reference>
<keyword evidence="1" id="KW-0812">Transmembrane</keyword>
<feature type="transmembrane region" description="Helical" evidence="1">
    <location>
        <begin position="50"/>
        <end position="71"/>
    </location>
</feature>
<proteinExistence type="predicted"/>